<keyword evidence="4" id="KW-1185">Reference proteome</keyword>
<dbReference type="InterPro" id="IPR016163">
    <property type="entry name" value="Ald_DH_C"/>
</dbReference>
<dbReference type="Proteomes" id="UP001307168">
    <property type="component" value="Unassembled WGS sequence"/>
</dbReference>
<dbReference type="SUPFAM" id="SSF53720">
    <property type="entry name" value="ALDH-like"/>
    <property type="match status" value="1"/>
</dbReference>
<evidence type="ECO:0000259" key="2">
    <source>
        <dbReference type="Pfam" id="PF00171"/>
    </source>
</evidence>
<proteinExistence type="predicted"/>
<organism evidence="3 4">
    <name type="scientific">Peribacillus castrilensis</name>
    <dbReference type="NCBI Taxonomy" id="2897690"/>
    <lineage>
        <taxon>Bacteria</taxon>
        <taxon>Bacillati</taxon>
        <taxon>Bacillota</taxon>
        <taxon>Bacilli</taxon>
        <taxon>Bacillales</taxon>
        <taxon>Bacillaceae</taxon>
        <taxon>Peribacillus</taxon>
    </lineage>
</organism>
<dbReference type="InterPro" id="IPR016161">
    <property type="entry name" value="Ald_DH/histidinol_DH"/>
</dbReference>
<dbReference type="GO" id="GO:0009450">
    <property type="term" value="P:gamma-aminobutyric acid catabolic process"/>
    <property type="evidence" value="ECO:0007669"/>
    <property type="project" value="TreeGrafter"/>
</dbReference>
<keyword evidence="1" id="KW-0560">Oxidoreductase</keyword>
<dbReference type="PANTHER" id="PTHR43353">
    <property type="entry name" value="SUCCINATE-SEMIALDEHYDE DEHYDROGENASE, MITOCHONDRIAL"/>
    <property type="match status" value="1"/>
</dbReference>
<dbReference type="EMBL" id="JARNBH010000036">
    <property type="protein sequence ID" value="MEC0276585.1"/>
    <property type="molecule type" value="Genomic_DNA"/>
</dbReference>
<name>A0AAW9NNN6_9BACI</name>
<feature type="domain" description="Aldehyde dehydrogenase" evidence="2">
    <location>
        <begin position="19"/>
        <end position="131"/>
    </location>
</feature>
<evidence type="ECO:0000256" key="1">
    <source>
        <dbReference type="ARBA" id="ARBA00023002"/>
    </source>
</evidence>
<dbReference type="InterPro" id="IPR016162">
    <property type="entry name" value="Ald_DH_N"/>
</dbReference>
<protein>
    <submittedName>
        <fullName evidence="3">Aldehyde dehydrogenase family protein</fullName>
    </submittedName>
</protein>
<gene>
    <name evidence="3" type="ORF">P4706_26605</name>
</gene>
<dbReference type="InterPro" id="IPR050740">
    <property type="entry name" value="Aldehyde_DH_Superfamily"/>
</dbReference>
<sequence length="142" mass="15812">MLPETLGYTLGYNGYSIYTYKADGLYYEPTVLSGVNKDMLITYQKTFGPVAPIIPFDREEEVIELANNTEYGLAAYFYTQNISRGVRVYEALEFGIIGYNDAIPTVVQKPPFGGMKESGMGREGGHQGLEEDLGENYISMGF</sequence>
<dbReference type="PANTHER" id="PTHR43353:SF5">
    <property type="entry name" value="SUCCINATE-SEMIALDEHYDE DEHYDROGENASE, MITOCHONDRIAL"/>
    <property type="match status" value="1"/>
</dbReference>
<evidence type="ECO:0000313" key="3">
    <source>
        <dbReference type="EMBL" id="MEC0276585.1"/>
    </source>
</evidence>
<dbReference type="AlphaFoldDB" id="A0AAW9NNN6"/>
<evidence type="ECO:0000313" key="4">
    <source>
        <dbReference type="Proteomes" id="UP001307168"/>
    </source>
</evidence>
<dbReference type="GO" id="GO:0004777">
    <property type="term" value="F:succinate-semialdehyde dehydrogenase (NAD+) activity"/>
    <property type="evidence" value="ECO:0007669"/>
    <property type="project" value="TreeGrafter"/>
</dbReference>
<dbReference type="InterPro" id="IPR015590">
    <property type="entry name" value="Aldehyde_DH_dom"/>
</dbReference>
<accession>A0AAW9NNN6</accession>
<dbReference type="Gene3D" id="3.40.309.10">
    <property type="entry name" value="Aldehyde Dehydrogenase, Chain A, domain 2"/>
    <property type="match status" value="1"/>
</dbReference>
<dbReference type="RefSeq" id="WP_367408216.1">
    <property type="nucleotide sequence ID" value="NZ_JARNBH010000036.1"/>
</dbReference>
<comment type="caution">
    <text evidence="3">The sequence shown here is derived from an EMBL/GenBank/DDBJ whole genome shotgun (WGS) entry which is preliminary data.</text>
</comment>
<dbReference type="Pfam" id="PF00171">
    <property type="entry name" value="Aldedh"/>
    <property type="match status" value="1"/>
</dbReference>
<reference evidence="3 4" key="1">
    <citation type="submission" date="2023-03" db="EMBL/GenBank/DDBJ databases">
        <title>Bacillus Genome Sequencing.</title>
        <authorList>
            <person name="Dunlap C."/>
        </authorList>
    </citation>
    <scope>NUCLEOTIDE SEQUENCE [LARGE SCALE GENOMIC DNA]</scope>
    <source>
        <strain evidence="3 4">B-41290</strain>
    </source>
</reference>
<dbReference type="Gene3D" id="3.40.605.10">
    <property type="entry name" value="Aldehyde Dehydrogenase, Chain A, domain 1"/>
    <property type="match status" value="1"/>
</dbReference>